<protein>
    <submittedName>
        <fullName evidence="1">PhnG protein</fullName>
    </submittedName>
</protein>
<dbReference type="eggNOG" id="COG3624">
    <property type="taxonomic scope" value="Bacteria"/>
</dbReference>
<reference evidence="1 2" key="1">
    <citation type="submission" date="2009-10" db="EMBL/GenBank/DDBJ databases">
        <authorList>
            <consortium name="Los Alamos National Laboratory (LANL)"/>
            <consortium name="National Microbial Pathogen Data Resource (NMPDR)"/>
            <person name="Saunders E.H."/>
            <person name="Munk A.C."/>
            <person name="Tapia R."/>
            <person name="Green L."/>
            <person name="Rogers Y."/>
            <person name="Detter J.C."/>
            <person name="Bruce D."/>
            <person name="Brettin T.S."/>
            <person name="Colwell R.R."/>
            <person name="Huq A."/>
            <person name="Grim C.J."/>
            <person name="Hasan N.A."/>
            <person name="Bartels D."/>
            <person name="Vonstein V."/>
        </authorList>
    </citation>
    <scope>NUCLEOTIDE SEQUENCE [LARGE SCALE GENOMIC DNA]</scope>
    <source>
        <strain evidence="1 2">CIP 101886</strain>
    </source>
</reference>
<dbReference type="GeneID" id="58894491"/>
<dbReference type="AlphaFoldDB" id="D0I600"/>
<dbReference type="InterPro" id="IPR009609">
    <property type="entry name" value="Phosphonate_metab_PhnG"/>
</dbReference>
<dbReference type="NCBIfam" id="TIGR03293">
    <property type="entry name" value="PhnG_redo"/>
    <property type="match status" value="1"/>
</dbReference>
<dbReference type="GO" id="GO:0015716">
    <property type="term" value="P:organic phosphonate transport"/>
    <property type="evidence" value="ECO:0007669"/>
    <property type="project" value="InterPro"/>
</dbReference>
<keyword evidence="2" id="KW-1185">Reference proteome</keyword>
<dbReference type="GO" id="GO:0019634">
    <property type="term" value="P:organic phosphonate metabolic process"/>
    <property type="evidence" value="ECO:0007669"/>
    <property type="project" value="InterPro"/>
</dbReference>
<dbReference type="Proteomes" id="UP000003604">
    <property type="component" value="Unassembled WGS sequence"/>
</dbReference>
<organism evidence="1 2">
    <name type="scientific">Grimontia hollisae CIP 101886</name>
    <dbReference type="NCBI Taxonomy" id="675812"/>
    <lineage>
        <taxon>Bacteria</taxon>
        <taxon>Pseudomonadati</taxon>
        <taxon>Pseudomonadota</taxon>
        <taxon>Gammaproteobacteria</taxon>
        <taxon>Vibrionales</taxon>
        <taxon>Vibrionaceae</taxon>
        <taxon>Grimontia</taxon>
    </lineage>
</organism>
<sequence>MEQEQQTPRQRWMSVLARTDANALITHWEKLALRPQYQRVRAPEIGLAQVRARMGGTGNAFNLGDVTITRAVVRLESGELGYSYVTGRNKQHAELAAVVDALMQTVAHDVLQHALISPLAAEKAEQEQQRAREVATSKVDFFTMVRGENE</sequence>
<evidence type="ECO:0000313" key="1">
    <source>
        <dbReference type="EMBL" id="EEY73314.1"/>
    </source>
</evidence>
<comment type="caution">
    <text evidence="1">The sequence shown here is derived from an EMBL/GenBank/DDBJ whole genome shotgun (WGS) entry which is preliminary data.</text>
</comment>
<dbReference type="RefSeq" id="WP_005502773.1">
    <property type="nucleotide sequence ID" value="NZ_ADAQ01000010.1"/>
</dbReference>
<dbReference type="OrthoDB" id="530475at2"/>
<dbReference type="EMBL" id="ADAQ01000010">
    <property type="protein sequence ID" value="EEY73314.1"/>
    <property type="molecule type" value="Genomic_DNA"/>
</dbReference>
<dbReference type="Pfam" id="PF06754">
    <property type="entry name" value="PhnG"/>
    <property type="match status" value="1"/>
</dbReference>
<accession>D0I600</accession>
<name>D0I600_GRIHO</name>
<evidence type="ECO:0000313" key="2">
    <source>
        <dbReference type="Proteomes" id="UP000003604"/>
    </source>
</evidence>
<proteinExistence type="predicted"/>
<gene>
    <name evidence="1" type="ORF">VHA_001167</name>
</gene>